<keyword evidence="3" id="KW-1185">Reference proteome</keyword>
<gene>
    <name evidence="2" type="ORF">ACFQMJ_26325</name>
</gene>
<dbReference type="EMBL" id="JBHTAI010000020">
    <property type="protein sequence ID" value="MFC7152065.1"/>
    <property type="molecule type" value="Genomic_DNA"/>
</dbReference>
<keyword evidence="1" id="KW-0472">Membrane</keyword>
<sequence length="102" mass="11007">MDKILDSSQSSEVRSTQGENKVARTIEGIGFGILILGILAGLIIGFSLTDPASPYRYSPDPHPLRWGYGGALILSSLISGVLLIGFGEALKILHDIRNNTRR</sequence>
<evidence type="ECO:0000313" key="3">
    <source>
        <dbReference type="Proteomes" id="UP001596378"/>
    </source>
</evidence>
<dbReference type="RefSeq" id="WP_378107582.1">
    <property type="nucleotide sequence ID" value="NZ_JBHSUP010000026.1"/>
</dbReference>
<organism evidence="2 3">
    <name type="scientific">Cohnella cellulosilytica</name>
    <dbReference type="NCBI Taxonomy" id="986710"/>
    <lineage>
        <taxon>Bacteria</taxon>
        <taxon>Bacillati</taxon>
        <taxon>Bacillota</taxon>
        <taxon>Bacilli</taxon>
        <taxon>Bacillales</taxon>
        <taxon>Paenibacillaceae</taxon>
        <taxon>Cohnella</taxon>
    </lineage>
</organism>
<keyword evidence="1" id="KW-0812">Transmembrane</keyword>
<accession>A0ABW2FM91</accession>
<name>A0ABW2FM91_9BACL</name>
<evidence type="ECO:0000256" key="1">
    <source>
        <dbReference type="SAM" id="Phobius"/>
    </source>
</evidence>
<proteinExistence type="predicted"/>
<evidence type="ECO:0000313" key="2">
    <source>
        <dbReference type="EMBL" id="MFC7152065.1"/>
    </source>
</evidence>
<comment type="caution">
    <text evidence="2">The sequence shown here is derived from an EMBL/GenBank/DDBJ whole genome shotgun (WGS) entry which is preliminary data.</text>
</comment>
<dbReference type="Proteomes" id="UP001596378">
    <property type="component" value="Unassembled WGS sequence"/>
</dbReference>
<feature type="transmembrane region" description="Helical" evidence="1">
    <location>
        <begin position="68"/>
        <end position="93"/>
    </location>
</feature>
<reference evidence="3" key="1">
    <citation type="journal article" date="2019" name="Int. J. Syst. Evol. Microbiol.">
        <title>The Global Catalogue of Microorganisms (GCM) 10K type strain sequencing project: providing services to taxonomists for standard genome sequencing and annotation.</title>
        <authorList>
            <consortium name="The Broad Institute Genomics Platform"/>
            <consortium name="The Broad Institute Genome Sequencing Center for Infectious Disease"/>
            <person name="Wu L."/>
            <person name="Ma J."/>
        </authorList>
    </citation>
    <scope>NUCLEOTIDE SEQUENCE [LARGE SCALE GENOMIC DNA]</scope>
    <source>
        <strain evidence="3">KCTC 12907</strain>
    </source>
</reference>
<feature type="transmembrane region" description="Helical" evidence="1">
    <location>
        <begin position="29"/>
        <end position="48"/>
    </location>
</feature>
<protein>
    <submittedName>
        <fullName evidence="2">Uncharacterized protein</fullName>
    </submittedName>
</protein>
<keyword evidence="1" id="KW-1133">Transmembrane helix</keyword>